<name>A0A5N3PDN6_9HYPH</name>
<gene>
    <name evidence="1" type="ORF">FEZ63_07355</name>
</gene>
<protein>
    <recommendedName>
        <fullName evidence="3">DUF551 domain-containing protein</fullName>
    </recommendedName>
</protein>
<comment type="caution">
    <text evidence="1">The sequence shown here is derived from an EMBL/GenBank/DDBJ whole genome shotgun (WGS) entry which is preliminary data.</text>
</comment>
<dbReference type="AlphaFoldDB" id="A0A5N3PDN6"/>
<proteinExistence type="predicted"/>
<dbReference type="EMBL" id="VCMV01000012">
    <property type="protein sequence ID" value="KAB0267824.1"/>
    <property type="molecule type" value="Genomic_DNA"/>
</dbReference>
<keyword evidence="2" id="KW-1185">Reference proteome</keyword>
<evidence type="ECO:0000313" key="1">
    <source>
        <dbReference type="EMBL" id="KAB0267824.1"/>
    </source>
</evidence>
<organism evidence="1 2">
    <name type="scientific">Microvirga brassicacearum</name>
    <dbReference type="NCBI Taxonomy" id="2580413"/>
    <lineage>
        <taxon>Bacteria</taxon>
        <taxon>Pseudomonadati</taxon>
        <taxon>Pseudomonadota</taxon>
        <taxon>Alphaproteobacteria</taxon>
        <taxon>Hyphomicrobiales</taxon>
        <taxon>Methylobacteriaceae</taxon>
        <taxon>Microvirga</taxon>
    </lineage>
</organism>
<evidence type="ECO:0000313" key="2">
    <source>
        <dbReference type="Proteomes" id="UP000325684"/>
    </source>
</evidence>
<evidence type="ECO:0008006" key="3">
    <source>
        <dbReference type="Google" id="ProtNLM"/>
    </source>
</evidence>
<accession>A0A5N3PDN6</accession>
<reference evidence="1 2" key="1">
    <citation type="journal article" date="2019" name="Microorganisms">
        <title>Genome Insights into the Novel Species Microvirga brassicacearum, a Rapeseed Endophyte with Biotechnological Potential.</title>
        <authorList>
            <person name="Jimenez-Gomez A."/>
            <person name="Saati-Santamaria Z."/>
            <person name="Igual J.M."/>
            <person name="Rivas R."/>
            <person name="Mateos P.F."/>
            <person name="Garcia-Fraile P."/>
        </authorList>
    </citation>
    <scope>NUCLEOTIDE SEQUENCE [LARGE SCALE GENOMIC DNA]</scope>
    <source>
        <strain evidence="1 2">CDVBN77</strain>
    </source>
</reference>
<sequence>MLKDRWLDVSAAPHDGTPVILWLEDAEAPPAFPVTVGVWETDEAMGPVGFWRVLGAKDGTSIYFDQQVVGWKPLPPPSR</sequence>
<dbReference type="Proteomes" id="UP000325684">
    <property type="component" value="Unassembled WGS sequence"/>
</dbReference>